<dbReference type="PROSITE" id="PS00217">
    <property type="entry name" value="SUGAR_TRANSPORT_2"/>
    <property type="match status" value="1"/>
</dbReference>
<comment type="subcellular location">
    <subcellularLocation>
        <location evidence="1">Membrane</location>
        <topology evidence="1">Multi-pass membrane protein</topology>
    </subcellularLocation>
</comment>
<evidence type="ECO:0000259" key="10">
    <source>
        <dbReference type="PROSITE" id="PS50850"/>
    </source>
</evidence>
<evidence type="ECO:0000256" key="3">
    <source>
        <dbReference type="ARBA" id="ARBA00022448"/>
    </source>
</evidence>
<evidence type="ECO:0000256" key="7">
    <source>
        <dbReference type="ARBA" id="ARBA00023180"/>
    </source>
</evidence>
<feature type="transmembrane region" description="Helical" evidence="9">
    <location>
        <begin position="135"/>
        <end position="157"/>
    </location>
</feature>
<proteinExistence type="inferred from homology"/>
<evidence type="ECO:0000313" key="12">
    <source>
        <dbReference type="Proteomes" id="UP000777438"/>
    </source>
</evidence>
<feature type="transmembrane region" description="Helical" evidence="9">
    <location>
        <begin position="169"/>
        <end position="188"/>
    </location>
</feature>
<evidence type="ECO:0000256" key="9">
    <source>
        <dbReference type="SAM" id="Phobius"/>
    </source>
</evidence>
<keyword evidence="3 8" id="KW-0813">Transport</keyword>
<dbReference type="SUPFAM" id="SSF103473">
    <property type="entry name" value="MFS general substrate transporter"/>
    <property type="match status" value="1"/>
</dbReference>
<keyword evidence="5 9" id="KW-1133">Transmembrane helix</keyword>
<dbReference type="Gene3D" id="1.20.1250.20">
    <property type="entry name" value="MFS general substrate transporter like domains"/>
    <property type="match status" value="1"/>
</dbReference>
<keyword evidence="6 9" id="KW-0472">Membrane</keyword>
<accession>A0A9P8W2P2</accession>
<feature type="transmembrane region" description="Helical" evidence="9">
    <location>
        <begin position="208"/>
        <end position="230"/>
    </location>
</feature>
<dbReference type="Proteomes" id="UP000777438">
    <property type="component" value="Unassembled WGS sequence"/>
</dbReference>
<evidence type="ECO:0000256" key="8">
    <source>
        <dbReference type="RuleBase" id="RU003346"/>
    </source>
</evidence>
<gene>
    <name evidence="11" type="ORF">B0T10DRAFT_608006</name>
</gene>
<dbReference type="AlphaFoldDB" id="A0A9P8W2P2"/>
<reference evidence="11 12" key="1">
    <citation type="journal article" date="2021" name="Nat. Commun.">
        <title>Genetic determinants of endophytism in the Arabidopsis root mycobiome.</title>
        <authorList>
            <person name="Mesny F."/>
            <person name="Miyauchi S."/>
            <person name="Thiergart T."/>
            <person name="Pickel B."/>
            <person name="Atanasova L."/>
            <person name="Karlsson M."/>
            <person name="Huettel B."/>
            <person name="Barry K.W."/>
            <person name="Haridas S."/>
            <person name="Chen C."/>
            <person name="Bauer D."/>
            <person name="Andreopoulos W."/>
            <person name="Pangilinan J."/>
            <person name="LaButti K."/>
            <person name="Riley R."/>
            <person name="Lipzen A."/>
            <person name="Clum A."/>
            <person name="Drula E."/>
            <person name="Henrissat B."/>
            <person name="Kohler A."/>
            <person name="Grigoriev I.V."/>
            <person name="Martin F.M."/>
            <person name="Hacquard S."/>
        </authorList>
    </citation>
    <scope>NUCLEOTIDE SEQUENCE [LARGE SCALE GENOMIC DNA]</scope>
    <source>
        <strain evidence="11 12">MPI-CAGE-CH-0241</strain>
    </source>
</reference>
<sequence length="562" mass="61624">MGGVATAGGTHDAALERRQALMGASGARALVKNWKVFRIAAFACIGGVLYGYNQGMFSGILTMPAFGKHMGVYITDQTKKGWLTSILELGAWLGTLFSGFIAEVFSRKYGVLIATSVFIVGVIIQATAITAGHQAILAGRFITGMGVGSLSMIVPLYNSECAPPEVRGALVALQQLAITFGIMVSFWIDYGCNYIGGTGETQSDAAWLVPICLQVAPAIILFIGMIWMPFSPRWLVHHDREGEAREILANLRDLPPDHELIELEFLEIKAQSLFEKRSTAEHFPQLQEQTAWNILKLQFIAIKALFQSRAMFKRVIVAVGTMAFQQWSGVNAVLYYAPQIFGQLGLSSNTTSLLATGVVGIVMFIATIPAVLWIDRVGRKPVLTVGAIGMGTCHLIIAVILAKNIDRFHNEPAAGWAAVCMVWLFVVHFGYSWGPCAWIVIAEIWPLSTRPYGVSLGASSNWMNNFIVGQVTPDMLTSITYGTYILFGLLTYIGAAFVWFVVPETKRLSLEEMDIIFGSKGAAQADTERMEEINREIGLDRLFNQDQAEGDTFEDVEKKHDV</sequence>
<dbReference type="InterPro" id="IPR020846">
    <property type="entry name" value="MFS_dom"/>
</dbReference>
<dbReference type="Pfam" id="PF00083">
    <property type="entry name" value="Sugar_tr"/>
    <property type="match status" value="1"/>
</dbReference>
<dbReference type="OrthoDB" id="8120565at2759"/>
<keyword evidence="4 9" id="KW-0812">Transmembrane</keyword>
<feature type="domain" description="Major facilitator superfamily (MFS) profile" evidence="10">
    <location>
        <begin position="39"/>
        <end position="506"/>
    </location>
</feature>
<feature type="transmembrane region" description="Helical" evidence="9">
    <location>
        <begin position="381"/>
        <end position="402"/>
    </location>
</feature>
<dbReference type="PROSITE" id="PS00216">
    <property type="entry name" value="SUGAR_TRANSPORT_1"/>
    <property type="match status" value="1"/>
</dbReference>
<feature type="transmembrane region" description="Helical" evidence="9">
    <location>
        <begin position="36"/>
        <end position="61"/>
    </location>
</feature>
<feature type="transmembrane region" description="Helical" evidence="9">
    <location>
        <begin position="315"/>
        <end position="337"/>
    </location>
</feature>
<dbReference type="EMBL" id="JAGPYM010000016">
    <property type="protein sequence ID" value="KAH6886320.1"/>
    <property type="molecule type" value="Genomic_DNA"/>
</dbReference>
<dbReference type="PANTHER" id="PTHR48022:SF20">
    <property type="entry name" value="MAJOR FACILITATOR SUPERFAMILY (MFS) PROFILE DOMAIN-CONTAINING PROTEIN-RELATED"/>
    <property type="match status" value="1"/>
</dbReference>
<feature type="transmembrane region" description="Helical" evidence="9">
    <location>
        <begin position="481"/>
        <end position="502"/>
    </location>
</feature>
<comment type="caution">
    <text evidence="11">The sequence shown here is derived from an EMBL/GenBank/DDBJ whole genome shotgun (WGS) entry which is preliminary data.</text>
</comment>
<evidence type="ECO:0000256" key="1">
    <source>
        <dbReference type="ARBA" id="ARBA00004141"/>
    </source>
</evidence>
<feature type="transmembrane region" description="Helical" evidence="9">
    <location>
        <begin position="81"/>
        <end position="102"/>
    </location>
</feature>
<dbReference type="InterPro" id="IPR036259">
    <property type="entry name" value="MFS_trans_sf"/>
</dbReference>
<feature type="transmembrane region" description="Helical" evidence="9">
    <location>
        <begin position="109"/>
        <end position="129"/>
    </location>
</feature>
<feature type="transmembrane region" description="Helical" evidence="9">
    <location>
        <begin position="414"/>
        <end position="440"/>
    </location>
</feature>
<dbReference type="GO" id="GO:0016020">
    <property type="term" value="C:membrane"/>
    <property type="evidence" value="ECO:0007669"/>
    <property type="project" value="UniProtKB-SubCell"/>
</dbReference>
<keyword evidence="11" id="KW-0762">Sugar transport</keyword>
<keyword evidence="7" id="KW-0325">Glycoprotein</keyword>
<dbReference type="PANTHER" id="PTHR48022">
    <property type="entry name" value="PLASTIDIC GLUCOSE TRANSPORTER 4"/>
    <property type="match status" value="1"/>
</dbReference>
<comment type="similarity">
    <text evidence="2 8">Belongs to the major facilitator superfamily. Sugar transporter (TC 2.A.1.1) family.</text>
</comment>
<dbReference type="PRINTS" id="PR00171">
    <property type="entry name" value="SUGRTRNSPORT"/>
</dbReference>
<dbReference type="InterPro" id="IPR005829">
    <property type="entry name" value="Sugar_transporter_CS"/>
</dbReference>
<dbReference type="NCBIfam" id="TIGR00879">
    <property type="entry name" value="SP"/>
    <property type="match status" value="1"/>
</dbReference>
<organism evidence="11 12">
    <name type="scientific">Thelonectria olida</name>
    <dbReference type="NCBI Taxonomy" id="1576542"/>
    <lineage>
        <taxon>Eukaryota</taxon>
        <taxon>Fungi</taxon>
        <taxon>Dikarya</taxon>
        <taxon>Ascomycota</taxon>
        <taxon>Pezizomycotina</taxon>
        <taxon>Sordariomycetes</taxon>
        <taxon>Hypocreomycetidae</taxon>
        <taxon>Hypocreales</taxon>
        <taxon>Nectriaceae</taxon>
        <taxon>Thelonectria</taxon>
    </lineage>
</organism>
<feature type="transmembrane region" description="Helical" evidence="9">
    <location>
        <begin position="352"/>
        <end position="374"/>
    </location>
</feature>
<evidence type="ECO:0000256" key="5">
    <source>
        <dbReference type="ARBA" id="ARBA00022989"/>
    </source>
</evidence>
<dbReference type="InterPro" id="IPR003663">
    <property type="entry name" value="Sugar/inositol_transpt"/>
</dbReference>
<keyword evidence="12" id="KW-1185">Reference proteome</keyword>
<protein>
    <submittedName>
        <fullName evidence="11">Sugar transporter</fullName>
    </submittedName>
</protein>
<dbReference type="FunFam" id="1.20.1250.20:FF:000026">
    <property type="entry name" value="MFS quinate transporter QutD"/>
    <property type="match status" value="1"/>
</dbReference>
<evidence type="ECO:0000256" key="2">
    <source>
        <dbReference type="ARBA" id="ARBA00010992"/>
    </source>
</evidence>
<name>A0A9P8W2P2_9HYPO</name>
<evidence type="ECO:0000256" key="4">
    <source>
        <dbReference type="ARBA" id="ARBA00022692"/>
    </source>
</evidence>
<evidence type="ECO:0000313" key="11">
    <source>
        <dbReference type="EMBL" id="KAH6886320.1"/>
    </source>
</evidence>
<dbReference type="GO" id="GO:0005351">
    <property type="term" value="F:carbohydrate:proton symporter activity"/>
    <property type="evidence" value="ECO:0007669"/>
    <property type="project" value="TreeGrafter"/>
</dbReference>
<dbReference type="InterPro" id="IPR050360">
    <property type="entry name" value="MFS_Sugar_Transporters"/>
</dbReference>
<evidence type="ECO:0000256" key="6">
    <source>
        <dbReference type="ARBA" id="ARBA00023136"/>
    </source>
</evidence>
<dbReference type="InterPro" id="IPR005828">
    <property type="entry name" value="MFS_sugar_transport-like"/>
</dbReference>
<dbReference type="PROSITE" id="PS50850">
    <property type="entry name" value="MFS"/>
    <property type="match status" value="1"/>
</dbReference>